<dbReference type="EMBL" id="PDSK01000023">
    <property type="protein sequence ID" value="PIE36167.1"/>
    <property type="molecule type" value="Genomic_DNA"/>
</dbReference>
<comment type="caution">
    <text evidence="1">The sequence shown here is derived from an EMBL/GenBank/DDBJ whole genome shotgun (WGS) entry which is preliminary data.</text>
</comment>
<proteinExistence type="predicted"/>
<organism evidence="1 2">
    <name type="scientific">candidate division KSB3 bacterium</name>
    <dbReference type="NCBI Taxonomy" id="2044937"/>
    <lineage>
        <taxon>Bacteria</taxon>
        <taxon>candidate division KSB3</taxon>
    </lineage>
</organism>
<protein>
    <submittedName>
        <fullName evidence="1">Cytoplasmic protein</fullName>
    </submittedName>
</protein>
<evidence type="ECO:0000313" key="1">
    <source>
        <dbReference type="EMBL" id="PIE36167.1"/>
    </source>
</evidence>
<dbReference type="AlphaFoldDB" id="A0A2G6KKH7"/>
<evidence type="ECO:0000313" key="2">
    <source>
        <dbReference type="Proteomes" id="UP000230821"/>
    </source>
</evidence>
<dbReference type="SUPFAM" id="SSF75169">
    <property type="entry name" value="DsrEFH-like"/>
    <property type="match status" value="1"/>
</dbReference>
<reference evidence="1 2" key="1">
    <citation type="submission" date="2017-10" db="EMBL/GenBank/DDBJ databases">
        <title>Novel microbial diversity and functional potential in the marine mammal oral microbiome.</title>
        <authorList>
            <person name="Dudek N.K."/>
            <person name="Sun C.L."/>
            <person name="Burstein D."/>
            <person name="Kantor R.S."/>
            <person name="Aliaga Goltsman D.S."/>
            <person name="Bik E.M."/>
            <person name="Thomas B.C."/>
            <person name="Banfield J.F."/>
            <person name="Relman D.A."/>
        </authorList>
    </citation>
    <scope>NUCLEOTIDE SEQUENCE [LARGE SCALE GENOMIC DNA]</scope>
    <source>
        <strain evidence="1">DOLJORAL78_47_16</strain>
    </source>
</reference>
<dbReference type="Pfam" id="PF02635">
    <property type="entry name" value="DsrE"/>
    <property type="match status" value="1"/>
</dbReference>
<dbReference type="Proteomes" id="UP000230821">
    <property type="component" value="Unassembled WGS sequence"/>
</dbReference>
<gene>
    <name evidence="1" type="ORF">CSA56_01030</name>
</gene>
<dbReference type="Gene3D" id="3.40.1260.10">
    <property type="entry name" value="DsrEFH-like"/>
    <property type="match status" value="1"/>
</dbReference>
<sequence>MNKKIALFAFNGEAMCFVHVLLNALDMKERGYDIKLVIEGSATKLITTLAEPDAPFADLYQQVKQAGLIDAVCQACASKMGTREAAKAQNLPLSQEMSGHPSMAAYLEDGYEIVTL</sequence>
<name>A0A2G6KKH7_9BACT</name>
<dbReference type="InterPro" id="IPR027396">
    <property type="entry name" value="DsrEFH-like"/>
</dbReference>
<dbReference type="InterPro" id="IPR003787">
    <property type="entry name" value="Sulphur_relay_DsrE/F-like"/>
</dbReference>
<accession>A0A2G6KKH7</accession>